<feature type="domain" description="Helix-turn-helix" evidence="1">
    <location>
        <begin position="4"/>
        <end position="52"/>
    </location>
</feature>
<gene>
    <name evidence="2" type="ORF">AQI88_28730</name>
</gene>
<keyword evidence="3" id="KW-1185">Reference proteome</keyword>
<dbReference type="RefSeq" id="WP_067004676.1">
    <property type="nucleotide sequence ID" value="NZ_BNDU01000006.1"/>
</dbReference>
<name>A0A101NHH2_9ACTN</name>
<dbReference type="GO" id="GO:0003677">
    <property type="term" value="F:DNA binding"/>
    <property type="evidence" value="ECO:0007669"/>
    <property type="project" value="InterPro"/>
</dbReference>
<evidence type="ECO:0000259" key="1">
    <source>
        <dbReference type="Pfam" id="PF12728"/>
    </source>
</evidence>
<sequence>MDRLLTVREAAEVLGGERYVRRLIEERRIEYVKDRRRVFIREAVVQEYIAARTVTPLVARRGRYRRAA</sequence>
<organism evidence="2 3">
    <name type="scientific">Streptomyces cellostaticus</name>
    <dbReference type="NCBI Taxonomy" id="67285"/>
    <lineage>
        <taxon>Bacteria</taxon>
        <taxon>Bacillati</taxon>
        <taxon>Actinomycetota</taxon>
        <taxon>Actinomycetes</taxon>
        <taxon>Kitasatosporales</taxon>
        <taxon>Streptomycetaceae</taxon>
        <taxon>Streptomyces</taxon>
    </lineage>
</organism>
<dbReference type="Proteomes" id="UP000054241">
    <property type="component" value="Unassembled WGS sequence"/>
</dbReference>
<dbReference type="OrthoDB" id="197041at2"/>
<evidence type="ECO:0000313" key="2">
    <source>
        <dbReference type="EMBL" id="KUM93104.1"/>
    </source>
</evidence>
<reference evidence="2 3" key="1">
    <citation type="submission" date="2015-10" db="EMBL/GenBank/DDBJ databases">
        <title>Draft genome sequence of Streptomyces cellostaticus DSM 40189, type strain for the species Streptomyces cellostaticus.</title>
        <authorList>
            <person name="Ruckert C."/>
            <person name="Winkler A."/>
            <person name="Kalinowski J."/>
            <person name="Kampfer P."/>
            <person name="Glaeser S."/>
        </authorList>
    </citation>
    <scope>NUCLEOTIDE SEQUENCE [LARGE SCALE GENOMIC DNA]</scope>
    <source>
        <strain evidence="2 3">DSM 40189</strain>
    </source>
</reference>
<dbReference type="EMBL" id="LMWL01000052">
    <property type="protein sequence ID" value="KUM93104.1"/>
    <property type="molecule type" value="Genomic_DNA"/>
</dbReference>
<dbReference type="AlphaFoldDB" id="A0A101NHH2"/>
<comment type="caution">
    <text evidence="2">The sequence shown here is derived from an EMBL/GenBank/DDBJ whole genome shotgun (WGS) entry which is preliminary data.</text>
</comment>
<proteinExistence type="predicted"/>
<protein>
    <recommendedName>
        <fullName evidence="1">Helix-turn-helix domain-containing protein</fullName>
    </recommendedName>
</protein>
<dbReference type="InterPro" id="IPR041657">
    <property type="entry name" value="HTH_17"/>
</dbReference>
<dbReference type="STRING" id="67285.AQI88_28730"/>
<dbReference type="NCBIfam" id="TIGR01764">
    <property type="entry name" value="excise"/>
    <property type="match status" value="1"/>
</dbReference>
<dbReference type="Pfam" id="PF12728">
    <property type="entry name" value="HTH_17"/>
    <property type="match status" value="1"/>
</dbReference>
<evidence type="ECO:0000313" key="3">
    <source>
        <dbReference type="Proteomes" id="UP000054241"/>
    </source>
</evidence>
<dbReference type="InterPro" id="IPR010093">
    <property type="entry name" value="SinI_DNA-bd"/>
</dbReference>
<accession>A0A101NHH2</accession>